<proteinExistence type="predicted"/>
<protein>
    <recommendedName>
        <fullName evidence="3">Lipoprotein</fullName>
    </recommendedName>
</protein>
<dbReference type="PROSITE" id="PS51257">
    <property type="entry name" value="PROKAR_LIPOPROTEIN"/>
    <property type="match status" value="1"/>
</dbReference>
<dbReference type="EMBL" id="CP063849">
    <property type="protein sequence ID" value="QOY90510.1"/>
    <property type="molecule type" value="Genomic_DNA"/>
</dbReference>
<dbReference type="Proteomes" id="UP000593892">
    <property type="component" value="Chromosome"/>
</dbReference>
<sequence>MDLRKPATVVLAAVFAAGCGAGSKGARIDAAIAPLIPSDTVVLAGLRLDKLKATPFFKTYVEGHKIKVLDDFQAKTGLDPTRDIWELVYAGNNKRSMVFIRGKFGGQFGQEPDFRVPGIERQSYKTYYILSQGEAGVLFITSGVAVAGAVKDLKQIIDNRDKPGENPPHDLIEMVTELPLDHAWLVSLHGGAMVPDIPLKGNMANFARLATSLGEVKVHADLSSGVNLQAEGDYPDAELAKQVQETIRAAVGILRLRTPDTEKELMRIYDGIQVNAKDKQINISVVAPFDIIDQAVKAFPMRHPEGAKAE</sequence>
<accession>A0A7S7NVH5</accession>
<dbReference type="KEGG" id="pfer:IRI77_11330"/>
<dbReference type="RefSeq" id="WP_194452173.1">
    <property type="nucleotide sequence ID" value="NZ_CP063849.1"/>
</dbReference>
<reference evidence="1 2" key="1">
    <citation type="submission" date="2020-10" db="EMBL/GenBank/DDBJ databases">
        <title>Complete genome sequence of Paludibaculum fermentans P105T, a facultatively anaerobic acidobacterium capable of dissimilatory Fe(III) reduction.</title>
        <authorList>
            <person name="Dedysh S.N."/>
            <person name="Beletsky A.V."/>
            <person name="Kulichevskaya I.S."/>
            <person name="Mardanov A.V."/>
            <person name="Ravin N.V."/>
        </authorList>
    </citation>
    <scope>NUCLEOTIDE SEQUENCE [LARGE SCALE GENOMIC DNA]</scope>
    <source>
        <strain evidence="1 2">P105</strain>
    </source>
</reference>
<organism evidence="1 2">
    <name type="scientific">Paludibaculum fermentans</name>
    <dbReference type="NCBI Taxonomy" id="1473598"/>
    <lineage>
        <taxon>Bacteria</taxon>
        <taxon>Pseudomonadati</taxon>
        <taxon>Acidobacteriota</taxon>
        <taxon>Terriglobia</taxon>
        <taxon>Bryobacterales</taxon>
        <taxon>Bryobacteraceae</taxon>
        <taxon>Paludibaculum</taxon>
    </lineage>
</organism>
<evidence type="ECO:0000313" key="2">
    <source>
        <dbReference type="Proteomes" id="UP000593892"/>
    </source>
</evidence>
<evidence type="ECO:0008006" key="3">
    <source>
        <dbReference type="Google" id="ProtNLM"/>
    </source>
</evidence>
<evidence type="ECO:0000313" key="1">
    <source>
        <dbReference type="EMBL" id="QOY90510.1"/>
    </source>
</evidence>
<keyword evidence="2" id="KW-1185">Reference proteome</keyword>
<name>A0A7S7NVH5_PALFE</name>
<dbReference type="AlphaFoldDB" id="A0A7S7NVH5"/>
<gene>
    <name evidence="1" type="ORF">IRI77_11330</name>
</gene>